<organism evidence="3">
    <name type="scientific">Helicotheca tamesis</name>
    <dbReference type="NCBI Taxonomy" id="374047"/>
    <lineage>
        <taxon>Eukaryota</taxon>
        <taxon>Sar</taxon>
        <taxon>Stramenopiles</taxon>
        <taxon>Ochrophyta</taxon>
        <taxon>Bacillariophyta</taxon>
        <taxon>Mediophyceae</taxon>
        <taxon>Lithodesmiophycidae</taxon>
        <taxon>Lithodesmiales</taxon>
        <taxon>Lithodesmiaceae</taxon>
        <taxon>Helicotheca</taxon>
    </lineage>
</organism>
<protein>
    <recommendedName>
        <fullName evidence="2">AMMECR1 domain-containing protein</fullName>
    </recommendedName>
</protein>
<accession>A0A7S2H354</accession>
<dbReference type="InterPro" id="IPR002733">
    <property type="entry name" value="AMMECR1_domain"/>
</dbReference>
<dbReference type="InterPro" id="IPR027485">
    <property type="entry name" value="AMMECR1_N"/>
</dbReference>
<dbReference type="AlphaFoldDB" id="A0A7S2H354"/>
<name>A0A7S2H354_9STRA</name>
<dbReference type="PANTHER" id="PTHR13016">
    <property type="entry name" value="AMMECR1 HOMOLOG"/>
    <property type="match status" value="1"/>
</dbReference>
<gene>
    <name evidence="3" type="ORF">HTAM1171_LOCUS3243</name>
</gene>
<feature type="compositionally biased region" description="Basic and acidic residues" evidence="1">
    <location>
        <begin position="1"/>
        <end position="11"/>
    </location>
</feature>
<evidence type="ECO:0000259" key="2">
    <source>
        <dbReference type="PROSITE" id="PS51112"/>
    </source>
</evidence>
<feature type="region of interest" description="Disordered" evidence="1">
    <location>
        <begin position="59"/>
        <end position="82"/>
    </location>
</feature>
<dbReference type="EMBL" id="HBGV01005423">
    <property type="protein sequence ID" value="CAD9479152.1"/>
    <property type="molecule type" value="Transcribed_RNA"/>
</dbReference>
<feature type="domain" description="AMMECR1" evidence="2">
    <location>
        <begin position="30"/>
        <end position="259"/>
    </location>
</feature>
<feature type="region of interest" description="Disordered" evidence="1">
    <location>
        <begin position="1"/>
        <end position="27"/>
    </location>
</feature>
<sequence length="284" mass="32369">MSPRDIERQDPDAIGDEESNTDDNTAIADDDTDILRATPEMCHYCFDLLVSELQPSYANGDTSRLIGGERKRSEEDPPFVESIPPSASCPVFVTWDKRRNHRHARKSGHSSSSEELFDLRGCIGTLAPRPLHTAIREYALTSAFRDRRFNPIDWQEVPDLRVAVSLLVKYEECSHCHDWVVGTHGIIIKFIDSNTHYNATYLPEVALEQGWTQVQAINSLVRKAGFTGKICGDFLDRVQCTRYQSSKQRSTYGDYVKTTGVDPFETIKQRPPQKQRSWRPCFNL</sequence>
<reference evidence="3" key="1">
    <citation type="submission" date="2021-01" db="EMBL/GenBank/DDBJ databases">
        <authorList>
            <person name="Corre E."/>
            <person name="Pelletier E."/>
            <person name="Niang G."/>
            <person name="Scheremetjew M."/>
            <person name="Finn R."/>
            <person name="Kale V."/>
            <person name="Holt S."/>
            <person name="Cochrane G."/>
            <person name="Meng A."/>
            <person name="Brown T."/>
            <person name="Cohen L."/>
        </authorList>
    </citation>
    <scope>NUCLEOTIDE SEQUENCE</scope>
    <source>
        <strain evidence="3">CCMP826</strain>
    </source>
</reference>
<dbReference type="InterPro" id="IPR023473">
    <property type="entry name" value="AMMECR1"/>
</dbReference>
<dbReference type="PROSITE" id="PS51112">
    <property type="entry name" value="AMMECR1"/>
    <property type="match status" value="1"/>
</dbReference>
<dbReference type="PANTHER" id="PTHR13016:SF0">
    <property type="entry name" value="AMME SYNDROME CANDIDATE GENE 1 PROTEIN"/>
    <property type="match status" value="1"/>
</dbReference>
<dbReference type="Pfam" id="PF01871">
    <property type="entry name" value="AMMECR1"/>
    <property type="match status" value="1"/>
</dbReference>
<dbReference type="SUPFAM" id="SSF143447">
    <property type="entry name" value="AMMECR1-like"/>
    <property type="match status" value="1"/>
</dbReference>
<dbReference type="NCBIfam" id="TIGR00296">
    <property type="entry name" value="TIGR00296 family protein"/>
    <property type="match status" value="1"/>
</dbReference>
<dbReference type="Gene3D" id="3.30.700.20">
    <property type="entry name" value="Hypothetical protein ph0010, domain 1"/>
    <property type="match status" value="1"/>
</dbReference>
<evidence type="ECO:0000313" key="3">
    <source>
        <dbReference type="EMBL" id="CAD9479152.1"/>
    </source>
</evidence>
<dbReference type="InterPro" id="IPR036071">
    <property type="entry name" value="AMMECR1_dom_sf"/>
</dbReference>
<proteinExistence type="predicted"/>
<evidence type="ECO:0000256" key="1">
    <source>
        <dbReference type="SAM" id="MobiDB-lite"/>
    </source>
</evidence>